<feature type="region of interest" description="Disordered" evidence="1">
    <location>
        <begin position="119"/>
        <end position="155"/>
    </location>
</feature>
<dbReference type="AlphaFoldDB" id="A0A841CU43"/>
<keyword evidence="2" id="KW-0472">Membrane</keyword>
<evidence type="ECO:0000313" key="4">
    <source>
        <dbReference type="Proteomes" id="UP000547510"/>
    </source>
</evidence>
<organism evidence="3 4">
    <name type="scientific">Saccharothrix tamanrassetensis</name>
    <dbReference type="NCBI Taxonomy" id="1051531"/>
    <lineage>
        <taxon>Bacteria</taxon>
        <taxon>Bacillati</taxon>
        <taxon>Actinomycetota</taxon>
        <taxon>Actinomycetes</taxon>
        <taxon>Pseudonocardiales</taxon>
        <taxon>Pseudonocardiaceae</taxon>
        <taxon>Saccharothrix</taxon>
    </lineage>
</organism>
<accession>A0A841CU43</accession>
<name>A0A841CU43_9PSEU</name>
<dbReference type="EMBL" id="JACHJN010000012">
    <property type="protein sequence ID" value="MBB5959834.1"/>
    <property type="molecule type" value="Genomic_DNA"/>
</dbReference>
<gene>
    <name evidence="3" type="ORF">FHS29_006455</name>
</gene>
<comment type="caution">
    <text evidence="3">The sequence shown here is derived from an EMBL/GenBank/DDBJ whole genome shotgun (WGS) entry which is preliminary data.</text>
</comment>
<reference evidence="3 4" key="1">
    <citation type="submission" date="2020-08" db="EMBL/GenBank/DDBJ databases">
        <title>Genomic Encyclopedia of Type Strains, Phase III (KMG-III): the genomes of soil and plant-associated and newly described type strains.</title>
        <authorList>
            <person name="Whitman W."/>
        </authorList>
    </citation>
    <scope>NUCLEOTIDE SEQUENCE [LARGE SCALE GENOMIC DNA]</scope>
    <source>
        <strain evidence="3 4">CECT 8640</strain>
    </source>
</reference>
<keyword evidence="2" id="KW-0812">Transmembrane</keyword>
<keyword evidence="4" id="KW-1185">Reference proteome</keyword>
<keyword evidence="2" id="KW-1133">Transmembrane helix</keyword>
<feature type="transmembrane region" description="Helical" evidence="2">
    <location>
        <begin position="21"/>
        <end position="41"/>
    </location>
</feature>
<sequence>MSHNEDGSVFATSSRPVRARWHLVAVVAGLVALGLVATILLTGPPDGSGTAGGHLCSIWGTQAEVSRDFCDRVSADAGRRGRITEAQRADAEAAFTRIEHVPMLLGSCFTERGMPCAREHERRPPTQADVDRLSQDTAREGFSRSSARIADDDDPAPEGSLLYAIQVDDQTCVIGYLRQVPSGLSGHDVVGTLPHGGCLDS</sequence>
<evidence type="ECO:0000313" key="3">
    <source>
        <dbReference type="EMBL" id="MBB5959834.1"/>
    </source>
</evidence>
<evidence type="ECO:0000256" key="1">
    <source>
        <dbReference type="SAM" id="MobiDB-lite"/>
    </source>
</evidence>
<protein>
    <submittedName>
        <fullName evidence="3">Uncharacterized protein</fullName>
    </submittedName>
</protein>
<proteinExistence type="predicted"/>
<evidence type="ECO:0000256" key="2">
    <source>
        <dbReference type="SAM" id="Phobius"/>
    </source>
</evidence>
<dbReference type="Proteomes" id="UP000547510">
    <property type="component" value="Unassembled WGS sequence"/>
</dbReference>
<feature type="compositionally biased region" description="Basic and acidic residues" evidence="1">
    <location>
        <begin position="119"/>
        <end position="142"/>
    </location>
</feature>
<dbReference type="RefSeq" id="WP_184697143.1">
    <property type="nucleotide sequence ID" value="NZ_JACHJN010000012.1"/>
</dbReference>